<keyword evidence="3" id="KW-1185">Reference proteome</keyword>
<dbReference type="Pfam" id="PF13487">
    <property type="entry name" value="HD_5"/>
    <property type="match status" value="1"/>
</dbReference>
<proteinExistence type="predicted"/>
<dbReference type="STRING" id="39060.SAMN05660706_12655"/>
<protein>
    <submittedName>
        <fullName evidence="2">HD domain-containing protein</fullName>
    </submittedName>
</protein>
<evidence type="ECO:0000259" key="1">
    <source>
        <dbReference type="PROSITE" id="PS51832"/>
    </source>
</evidence>
<reference evidence="3" key="1">
    <citation type="submission" date="2016-10" db="EMBL/GenBank/DDBJ databases">
        <authorList>
            <person name="Varghese N."/>
            <person name="Submissions S."/>
        </authorList>
    </citation>
    <scope>NUCLEOTIDE SEQUENCE [LARGE SCALE GENOMIC DNA]</scope>
    <source>
        <strain evidence="3">DSM 3669</strain>
    </source>
</reference>
<dbReference type="SMART" id="SM00471">
    <property type="entry name" value="HDc"/>
    <property type="match status" value="1"/>
</dbReference>
<name>A0A1I6E688_9FIRM</name>
<sequence length="369" mass="41535">MRKVATDRLKPGMKIGISVFNANGQILLIAGTILTEKFIKRLAKLNVPAVYIDDGFLPDIEIDDVVTEKTRTQAIQVTKKLFQDFHFTRTLTGLEKIQDVISTIIDDLLNNHTIMLNLVDIRSTDEYTFGHSVNTCILSLITAIHMGFNHNILRRLAMGAIMHDLGKILVPSEILNKPGRLTAEEFEVIKKHSESGYKVLTRKRNFYTISALVALQHHERYDGSGYPNGLTGDEIHQFSAIVGLVDMYDALTADRVYRKAYSAYEAYEMISALGDYMFDFQVVESFLHHIAAYPVGTLVELNTGEIAAVVDNRPGFSMRPKIRVLFTPDIEPLKIPYEVDLASVTNITVVRIIDDDEELGALKRKVSQF</sequence>
<accession>A0A1I6E688</accession>
<dbReference type="PANTHER" id="PTHR43155">
    <property type="entry name" value="CYCLIC DI-GMP PHOSPHODIESTERASE PA4108-RELATED"/>
    <property type="match status" value="1"/>
</dbReference>
<gene>
    <name evidence="2" type="ORF">SAMN05660706_12655</name>
</gene>
<dbReference type="Proteomes" id="UP000199584">
    <property type="component" value="Unassembled WGS sequence"/>
</dbReference>
<dbReference type="EMBL" id="FOYM01000026">
    <property type="protein sequence ID" value="SFR13018.1"/>
    <property type="molecule type" value="Genomic_DNA"/>
</dbReference>
<evidence type="ECO:0000313" key="2">
    <source>
        <dbReference type="EMBL" id="SFR13018.1"/>
    </source>
</evidence>
<evidence type="ECO:0000313" key="3">
    <source>
        <dbReference type="Proteomes" id="UP000199584"/>
    </source>
</evidence>
<dbReference type="SUPFAM" id="SSF109604">
    <property type="entry name" value="HD-domain/PDEase-like"/>
    <property type="match status" value="1"/>
</dbReference>
<dbReference type="AlphaFoldDB" id="A0A1I6E688"/>
<dbReference type="Gene3D" id="1.10.3210.10">
    <property type="entry name" value="Hypothetical protein af1432"/>
    <property type="match status" value="1"/>
</dbReference>
<dbReference type="PROSITE" id="PS51832">
    <property type="entry name" value="HD_GYP"/>
    <property type="match status" value="1"/>
</dbReference>
<dbReference type="CDD" id="cd00077">
    <property type="entry name" value="HDc"/>
    <property type="match status" value="1"/>
</dbReference>
<dbReference type="InterPro" id="IPR003607">
    <property type="entry name" value="HD/PDEase_dom"/>
</dbReference>
<dbReference type="InterPro" id="IPR037522">
    <property type="entry name" value="HD_GYP_dom"/>
</dbReference>
<organism evidence="2 3">
    <name type="scientific">Desulfoscipio geothermicus DSM 3669</name>
    <dbReference type="NCBI Taxonomy" id="1121426"/>
    <lineage>
        <taxon>Bacteria</taxon>
        <taxon>Bacillati</taxon>
        <taxon>Bacillota</taxon>
        <taxon>Clostridia</taxon>
        <taxon>Eubacteriales</taxon>
        <taxon>Desulfallaceae</taxon>
        <taxon>Desulfoscipio</taxon>
    </lineage>
</organism>
<dbReference type="PANTHER" id="PTHR43155:SF2">
    <property type="entry name" value="CYCLIC DI-GMP PHOSPHODIESTERASE PA4108"/>
    <property type="match status" value="1"/>
</dbReference>
<dbReference type="RefSeq" id="WP_092485843.1">
    <property type="nucleotide sequence ID" value="NZ_FOYM01000026.1"/>
</dbReference>
<dbReference type="OrthoDB" id="9798833at2"/>
<feature type="domain" description="HD-GYP" evidence="1">
    <location>
        <begin position="106"/>
        <end position="302"/>
    </location>
</feature>